<dbReference type="FunFam" id="3.30.200.20:FF:000177">
    <property type="entry name" value="Cysteine-rich receptor-like protein kinase 2"/>
    <property type="match status" value="1"/>
</dbReference>
<dbReference type="Proteomes" id="UP000834106">
    <property type="component" value="Chromosome 3"/>
</dbReference>
<evidence type="ECO:0000256" key="3">
    <source>
        <dbReference type="ARBA" id="ARBA00022553"/>
    </source>
</evidence>
<feature type="domain" description="Protein kinase" evidence="20">
    <location>
        <begin position="319"/>
        <end position="591"/>
    </location>
</feature>
<keyword evidence="11 18" id="KW-1133">Transmembrane helix</keyword>
<evidence type="ECO:0000259" key="21">
    <source>
        <dbReference type="PROSITE" id="PS51473"/>
    </source>
</evidence>
<evidence type="ECO:0000256" key="1">
    <source>
        <dbReference type="ARBA" id="ARBA00004167"/>
    </source>
</evidence>
<keyword evidence="8" id="KW-0547">Nucleotide-binding</keyword>
<evidence type="ECO:0000256" key="13">
    <source>
        <dbReference type="ARBA" id="ARBA00023170"/>
    </source>
</evidence>
<evidence type="ECO:0000256" key="6">
    <source>
        <dbReference type="ARBA" id="ARBA00022729"/>
    </source>
</evidence>
<dbReference type="GO" id="GO:0004674">
    <property type="term" value="F:protein serine/threonine kinase activity"/>
    <property type="evidence" value="ECO:0007669"/>
    <property type="project" value="UniProtKB-KW"/>
</dbReference>
<evidence type="ECO:0000256" key="18">
    <source>
        <dbReference type="SAM" id="Phobius"/>
    </source>
</evidence>
<comment type="catalytic activity">
    <reaction evidence="15">
        <text>L-seryl-[protein] + ATP = O-phospho-L-seryl-[protein] + ADP + H(+)</text>
        <dbReference type="Rhea" id="RHEA:17989"/>
        <dbReference type="Rhea" id="RHEA-COMP:9863"/>
        <dbReference type="Rhea" id="RHEA-COMP:11604"/>
        <dbReference type="ChEBI" id="CHEBI:15378"/>
        <dbReference type="ChEBI" id="CHEBI:29999"/>
        <dbReference type="ChEBI" id="CHEBI:30616"/>
        <dbReference type="ChEBI" id="CHEBI:83421"/>
        <dbReference type="ChEBI" id="CHEBI:456216"/>
    </reaction>
</comment>
<dbReference type="PROSITE" id="PS50011">
    <property type="entry name" value="PROTEIN_KINASE_DOM"/>
    <property type="match status" value="1"/>
</dbReference>
<reference evidence="22" key="1">
    <citation type="submission" date="2023-05" db="EMBL/GenBank/DDBJ databases">
        <authorList>
            <person name="Huff M."/>
        </authorList>
    </citation>
    <scope>NUCLEOTIDE SEQUENCE</scope>
</reference>
<evidence type="ECO:0000256" key="14">
    <source>
        <dbReference type="ARBA" id="ARBA00023180"/>
    </source>
</evidence>
<evidence type="ECO:0000256" key="11">
    <source>
        <dbReference type="ARBA" id="ARBA00022989"/>
    </source>
</evidence>
<dbReference type="Gene3D" id="3.30.430.20">
    <property type="entry name" value="Gnk2 domain, C-X8-C-X2-C motif"/>
    <property type="match status" value="2"/>
</dbReference>
<keyword evidence="7" id="KW-0677">Repeat</keyword>
<evidence type="ECO:0000256" key="19">
    <source>
        <dbReference type="SAM" id="SignalP"/>
    </source>
</evidence>
<evidence type="ECO:0000256" key="10">
    <source>
        <dbReference type="ARBA" id="ARBA00022840"/>
    </source>
</evidence>
<keyword evidence="5 18" id="KW-0812">Transmembrane</keyword>
<dbReference type="InterPro" id="IPR038408">
    <property type="entry name" value="GNK2_sf"/>
</dbReference>
<keyword evidence="10" id="KW-0067">ATP-binding</keyword>
<dbReference type="InterPro" id="IPR001245">
    <property type="entry name" value="Ser-Thr/Tyr_kinase_cat_dom"/>
</dbReference>
<dbReference type="Gene3D" id="3.30.200.20">
    <property type="entry name" value="Phosphorylase Kinase, domain 1"/>
    <property type="match status" value="1"/>
</dbReference>
<dbReference type="GO" id="GO:0016020">
    <property type="term" value="C:membrane"/>
    <property type="evidence" value="ECO:0007669"/>
    <property type="project" value="UniProtKB-SubCell"/>
</dbReference>
<evidence type="ECO:0000256" key="8">
    <source>
        <dbReference type="ARBA" id="ARBA00022741"/>
    </source>
</evidence>
<keyword evidence="2" id="KW-0723">Serine/threonine-protein kinase</keyword>
<evidence type="ECO:0000256" key="9">
    <source>
        <dbReference type="ARBA" id="ARBA00022777"/>
    </source>
</evidence>
<sequence>MVLIIISLCFFFFSPSLSDPRASVSGFLCKGSNVRADGNFVFNYVNLMRTLTGLIEKNRFGVHSISSPRPGIFGLAQCHQDLSQEDCNICFTEAKKKLDRCLPAIGGSIYLEGCFVRYEQYNFWGESVDKVGKLENKCGNSTDITRDKYIKADFTSIVNAAVMNETLSAASNKGYGTTEVKRGLINVYALGQCWNTLDAQKCTQCLNEAGVEIDVCLPGAEGQVLNAGCYLRYSTHNFFDNATAKLENDGGNAESTLTIVLIPVSVLLVLFCALGAYLGYIRYSNTKQECKKVVVMPSSFQSSEFNFKYEILEKATDFFHPSNKLGQGGAGTVYKGTLPNGTVVAVKRLFFNTPQWADKVFNEVNLISGIQHKNLIKFYGCSVEGPDSLLVYEFVPNKNLDQILFDRKIAQPISWHKRLNIICGIAEGLKHLHEGCQAKIIHRDIKSSNILLDENLEPKIADFGLARRVSTDKSHISTGVAGTVGYLAPEYLVQGCLTEKADVYAFGVLSIEIACGRKNSIFVNDSVLQSVWENYKSKTITRTIDSRLKGDFHEEEASRVLQIGLLCTQTHRSLRPSISEVVRMLRDDKIVIPKAKQPPFQNSSLLASDDTTKSSGSNSFSSNWHSTQDIVSTGSEDFASVLSSQSRITLHFNE</sequence>
<evidence type="ECO:0000256" key="2">
    <source>
        <dbReference type="ARBA" id="ARBA00022527"/>
    </source>
</evidence>
<evidence type="ECO:0008006" key="24">
    <source>
        <dbReference type="Google" id="ProtNLM"/>
    </source>
</evidence>
<evidence type="ECO:0000259" key="20">
    <source>
        <dbReference type="PROSITE" id="PS50011"/>
    </source>
</evidence>
<dbReference type="Gene3D" id="1.10.510.10">
    <property type="entry name" value="Transferase(Phosphotransferase) domain 1"/>
    <property type="match status" value="1"/>
</dbReference>
<feature type="domain" description="Gnk2-homologous" evidence="21">
    <location>
        <begin position="22"/>
        <end position="123"/>
    </location>
</feature>
<feature type="compositionally biased region" description="Low complexity" evidence="17">
    <location>
        <begin position="614"/>
        <end position="624"/>
    </location>
</feature>
<dbReference type="SMART" id="SM00220">
    <property type="entry name" value="S_TKc"/>
    <property type="match status" value="1"/>
</dbReference>
<comment type="subcellular location">
    <subcellularLocation>
        <location evidence="1">Membrane</location>
        <topology evidence="1">Single-pass membrane protein</topology>
    </subcellularLocation>
</comment>
<dbReference type="PROSITE" id="PS51473">
    <property type="entry name" value="GNK2"/>
    <property type="match status" value="2"/>
</dbReference>
<proteinExistence type="predicted"/>
<feature type="region of interest" description="Disordered" evidence="17">
    <location>
        <begin position="601"/>
        <end position="624"/>
    </location>
</feature>
<dbReference type="PROSITE" id="PS00108">
    <property type="entry name" value="PROTEIN_KINASE_ST"/>
    <property type="match status" value="1"/>
</dbReference>
<evidence type="ECO:0000256" key="15">
    <source>
        <dbReference type="ARBA" id="ARBA00047558"/>
    </source>
</evidence>
<evidence type="ECO:0000256" key="5">
    <source>
        <dbReference type="ARBA" id="ARBA00022692"/>
    </source>
</evidence>
<keyword evidence="9" id="KW-0418">Kinase</keyword>
<keyword evidence="4" id="KW-0808">Transferase</keyword>
<dbReference type="Pfam" id="PF01657">
    <property type="entry name" value="Stress-antifung"/>
    <property type="match status" value="2"/>
</dbReference>
<feature type="transmembrane region" description="Helical" evidence="18">
    <location>
        <begin position="257"/>
        <end position="281"/>
    </location>
</feature>
<evidence type="ECO:0000256" key="16">
    <source>
        <dbReference type="ARBA" id="ARBA00047951"/>
    </source>
</evidence>
<keyword evidence="3" id="KW-0597">Phosphoprotein</keyword>
<dbReference type="CDD" id="cd23509">
    <property type="entry name" value="Gnk2-like"/>
    <property type="match status" value="2"/>
</dbReference>
<evidence type="ECO:0000256" key="7">
    <source>
        <dbReference type="ARBA" id="ARBA00022737"/>
    </source>
</evidence>
<dbReference type="EMBL" id="OU503038">
    <property type="protein sequence ID" value="CAI9757435.1"/>
    <property type="molecule type" value="Genomic_DNA"/>
</dbReference>
<dbReference type="InterPro" id="IPR002902">
    <property type="entry name" value="GNK2"/>
</dbReference>
<evidence type="ECO:0000313" key="22">
    <source>
        <dbReference type="EMBL" id="CAI9757435.1"/>
    </source>
</evidence>
<feature type="domain" description="Gnk2-homologous" evidence="21">
    <location>
        <begin position="132"/>
        <end position="238"/>
    </location>
</feature>
<gene>
    <name evidence="22" type="ORF">FPE_LOCUS4865</name>
</gene>
<feature type="signal peptide" evidence="19">
    <location>
        <begin position="1"/>
        <end position="18"/>
    </location>
</feature>
<evidence type="ECO:0000313" key="23">
    <source>
        <dbReference type="Proteomes" id="UP000834106"/>
    </source>
</evidence>
<dbReference type="InterPro" id="IPR052059">
    <property type="entry name" value="CR_Ser/Thr_kinase"/>
</dbReference>
<dbReference type="SUPFAM" id="SSF56112">
    <property type="entry name" value="Protein kinase-like (PK-like)"/>
    <property type="match status" value="1"/>
</dbReference>
<organism evidence="22 23">
    <name type="scientific">Fraxinus pennsylvanica</name>
    <dbReference type="NCBI Taxonomy" id="56036"/>
    <lineage>
        <taxon>Eukaryota</taxon>
        <taxon>Viridiplantae</taxon>
        <taxon>Streptophyta</taxon>
        <taxon>Embryophyta</taxon>
        <taxon>Tracheophyta</taxon>
        <taxon>Spermatophyta</taxon>
        <taxon>Magnoliopsida</taxon>
        <taxon>eudicotyledons</taxon>
        <taxon>Gunneridae</taxon>
        <taxon>Pentapetalae</taxon>
        <taxon>asterids</taxon>
        <taxon>lamiids</taxon>
        <taxon>Lamiales</taxon>
        <taxon>Oleaceae</taxon>
        <taxon>Oleeae</taxon>
        <taxon>Fraxinus</taxon>
    </lineage>
</organism>
<feature type="chain" id="PRO_5042022043" description="Cysteine-rich receptor-like protein kinase 42" evidence="19">
    <location>
        <begin position="19"/>
        <end position="654"/>
    </location>
</feature>
<dbReference type="CDD" id="cd14066">
    <property type="entry name" value="STKc_IRAK"/>
    <property type="match status" value="1"/>
</dbReference>
<name>A0AAD2DMP2_9LAMI</name>
<keyword evidence="23" id="KW-1185">Reference proteome</keyword>
<evidence type="ECO:0000256" key="17">
    <source>
        <dbReference type="SAM" id="MobiDB-lite"/>
    </source>
</evidence>
<evidence type="ECO:0000256" key="12">
    <source>
        <dbReference type="ARBA" id="ARBA00023136"/>
    </source>
</evidence>
<comment type="catalytic activity">
    <reaction evidence="16">
        <text>L-threonyl-[protein] + ATP = O-phospho-L-threonyl-[protein] + ADP + H(+)</text>
        <dbReference type="Rhea" id="RHEA:46608"/>
        <dbReference type="Rhea" id="RHEA-COMP:11060"/>
        <dbReference type="Rhea" id="RHEA-COMP:11605"/>
        <dbReference type="ChEBI" id="CHEBI:15378"/>
        <dbReference type="ChEBI" id="CHEBI:30013"/>
        <dbReference type="ChEBI" id="CHEBI:30616"/>
        <dbReference type="ChEBI" id="CHEBI:61977"/>
        <dbReference type="ChEBI" id="CHEBI:456216"/>
    </reaction>
</comment>
<dbReference type="FunFam" id="3.30.430.20:FF:000015">
    <property type="entry name" value="Cysteine-rich receptor-like protein kinase 3"/>
    <property type="match status" value="1"/>
</dbReference>
<keyword evidence="12 18" id="KW-0472">Membrane</keyword>
<keyword evidence="14" id="KW-0325">Glycoprotein</keyword>
<protein>
    <recommendedName>
        <fullName evidence="24">Cysteine-rich receptor-like protein kinase 42</fullName>
    </recommendedName>
</protein>
<dbReference type="GO" id="GO:0005524">
    <property type="term" value="F:ATP binding"/>
    <property type="evidence" value="ECO:0007669"/>
    <property type="project" value="UniProtKB-KW"/>
</dbReference>
<dbReference type="PANTHER" id="PTHR47973">
    <property type="entry name" value="CYSTEINE-RICH RECEPTOR-LIKE PROTEIN KINASE 3"/>
    <property type="match status" value="1"/>
</dbReference>
<keyword evidence="13" id="KW-0675">Receptor</keyword>
<dbReference type="Pfam" id="PF07714">
    <property type="entry name" value="PK_Tyr_Ser-Thr"/>
    <property type="match status" value="1"/>
</dbReference>
<evidence type="ECO:0000256" key="4">
    <source>
        <dbReference type="ARBA" id="ARBA00022679"/>
    </source>
</evidence>
<keyword evidence="6 19" id="KW-0732">Signal</keyword>
<dbReference type="AlphaFoldDB" id="A0AAD2DMP2"/>
<dbReference type="InterPro" id="IPR011009">
    <property type="entry name" value="Kinase-like_dom_sf"/>
</dbReference>
<accession>A0AAD2DMP2</accession>
<dbReference type="InterPro" id="IPR000719">
    <property type="entry name" value="Prot_kinase_dom"/>
</dbReference>
<dbReference type="FunFam" id="1.10.510.10:FF:000336">
    <property type="entry name" value="Cysteine-rich receptor-like protein kinase 2"/>
    <property type="match status" value="1"/>
</dbReference>
<dbReference type="InterPro" id="IPR008271">
    <property type="entry name" value="Ser/Thr_kinase_AS"/>
</dbReference>